<dbReference type="InterPro" id="IPR036388">
    <property type="entry name" value="WH-like_DNA-bd_sf"/>
</dbReference>
<evidence type="ECO:0000256" key="3">
    <source>
        <dbReference type="ARBA" id="ARBA00023163"/>
    </source>
</evidence>
<gene>
    <name evidence="5" type="ORF">FHK87_25665</name>
</gene>
<dbReference type="AlphaFoldDB" id="A0A504ISQ3"/>
<dbReference type="InterPro" id="IPR002577">
    <property type="entry name" value="HTH_HxlR"/>
</dbReference>
<comment type="caution">
    <text evidence="5">The sequence shown here is derived from an EMBL/GenBank/DDBJ whole genome shotgun (WGS) entry which is preliminary data.</text>
</comment>
<proteinExistence type="predicted"/>
<dbReference type="PROSITE" id="PS51118">
    <property type="entry name" value="HTH_HXLR"/>
    <property type="match status" value="1"/>
</dbReference>
<dbReference type="GO" id="GO:0003677">
    <property type="term" value="F:DNA binding"/>
    <property type="evidence" value="ECO:0007669"/>
    <property type="project" value="UniProtKB-KW"/>
</dbReference>
<keyword evidence="6" id="KW-1185">Reference proteome</keyword>
<reference evidence="5 6" key="1">
    <citation type="submission" date="2019-06" db="EMBL/GenBank/DDBJ databases">
        <authorList>
            <person name="Meng X."/>
        </authorList>
    </citation>
    <scope>NUCLEOTIDE SEQUENCE [LARGE SCALE GENOMIC DNA]</scope>
    <source>
        <strain evidence="5 6">M625</strain>
    </source>
</reference>
<accession>A0A504ISQ3</accession>
<evidence type="ECO:0000256" key="2">
    <source>
        <dbReference type="ARBA" id="ARBA00023125"/>
    </source>
</evidence>
<dbReference type="InterPro" id="IPR036390">
    <property type="entry name" value="WH_DNA-bd_sf"/>
</dbReference>
<dbReference type="PANTHER" id="PTHR33204">
    <property type="entry name" value="TRANSCRIPTIONAL REGULATOR, MARR FAMILY"/>
    <property type="match status" value="1"/>
</dbReference>
<feature type="domain" description="HTH hxlR-type" evidence="4">
    <location>
        <begin position="39"/>
        <end position="133"/>
    </location>
</feature>
<dbReference type="Gene3D" id="1.10.10.10">
    <property type="entry name" value="Winged helix-like DNA-binding domain superfamily/Winged helix DNA-binding domain"/>
    <property type="match status" value="1"/>
</dbReference>
<keyword evidence="1" id="KW-0805">Transcription regulation</keyword>
<protein>
    <submittedName>
        <fullName evidence="5">Helix-turn-helix transcriptional regulator</fullName>
    </submittedName>
</protein>
<dbReference type="Proteomes" id="UP000315540">
    <property type="component" value="Unassembled WGS sequence"/>
</dbReference>
<keyword evidence="3" id="KW-0804">Transcription</keyword>
<dbReference type="OrthoDB" id="9797599at2"/>
<name>A0A504ISQ3_9FLAO</name>
<evidence type="ECO:0000256" key="1">
    <source>
        <dbReference type="ARBA" id="ARBA00023015"/>
    </source>
</evidence>
<dbReference type="PANTHER" id="PTHR33204:SF29">
    <property type="entry name" value="TRANSCRIPTIONAL REGULATOR"/>
    <property type="match status" value="1"/>
</dbReference>
<evidence type="ECO:0000313" key="5">
    <source>
        <dbReference type="EMBL" id="TPN81376.1"/>
    </source>
</evidence>
<organism evidence="5 6">
    <name type="scientific">Aquimarina algicola</name>
    <dbReference type="NCBI Taxonomy" id="2589995"/>
    <lineage>
        <taxon>Bacteria</taxon>
        <taxon>Pseudomonadati</taxon>
        <taxon>Bacteroidota</taxon>
        <taxon>Flavobacteriia</taxon>
        <taxon>Flavobacteriales</taxon>
        <taxon>Flavobacteriaceae</taxon>
        <taxon>Aquimarina</taxon>
    </lineage>
</organism>
<evidence type="ECO:0000313" key="6">
    <source>
        <dbReference type="Proteomes" id="UP000315540"/>
    </source>
</evidence>
<sequence>MFNRKSSVLKSATTHILGYYTTFKKYILYKRKTPLKNDCAIEKTLNVISGKWKPAILSQLLKTNLRLRDIQKGLPEASKRSLTQQLREMIEDGLIEKKDFHQFPKKTEYSITYLGTQLSSVFQELSKFGDKLE</sequence>
<keyword evidence="2" id="KW-0238">DNA-binding</keyword>
<dbReference type="SUPFAM" id="SSF46785">
    <property type="entry name" value="Winged helix' DNA-binding domain"/>
    <property type="match status" value="1"/>
</dbReference>
<dbReference type="Pfam" id="PF01638">
    <property type="entry name" value="HxlR"/>
    <property type="match status" value="1"/>
</dbReference>
<dbReference type="EMBL" id="VFWZ01000011">
    <property type="protein sequence ID" value="TPN81376.1"/>
    <property type="molecule type" value="Genomic_DNA"/>
</dbReference>
<evidence type="ECO:0000259" key="4">
    <source>
        <dbReference type="PROSITE" id="PS51118"/>
    </source>
</evidence>